<keyword evidence="8" id="KW-0418">Kinase</keyword>
<evidence type="ECO:0000256" key="10">
    <source>
        <dbReference type="ARBA" id="ARBA00022989"/>
    </source>
</evidence>
<dbReference type="InterPro" id="IPR000700">
    <property type="entry name" value="PAS-assoc_C"/>
</dbReference>
<organism evidence="16 17">
    <name type="scientific">Niabella pedocola</name>
    <dbReference type="NCBI Taxonomy" id="1752077"/>
    <lineage>
        <taxon>Bacteria</taxon>
        <taxon>Pseudomonadati</taxon>
        <taxon>Bacteroidota</taxon>
        <taxon>Chitinophagia</taxon>
        <taxon>Chitinophagales</taxon>
        <taxon>Chitinophagaceae</taxon>
        <taxon>Niabella</taxon>
    </lineage>
</organism>
<evidence type="ECO:0000256" key="1">
    <source>
        <dbReference type="ARBA" id="ARBA00000085"/>
    </source>
</evidence>
<dbReference type="Gene3D" id="3.30.450.20">
    <property type="entry name" value="PAS domain"/>
    <property type="match status" value="1"/>
</dbReference>
<comment type="caution">
    <text evidence="16">The sequence shown here is derived from an EMBL/GenBank/DDBJ whole genome shotgun (WGS) entry which is preliminary data.</text>
</comment>
<dbReference type="SUPFAM" id="SSF55874">
    <property type="entry name" value="ATPase domain of HSP90 chaperone/DNA topoisomerase II/histidine kinase"/>
    <property type="match status" value="1"/>
</dbReference>
<evidence type="ECO:0000256" key="2">
    <source>
        <dbReference type="ARBA" id="ARBA00004141"/>
    </source>
</evidence>
<keyword evidence="4" id="KW-0597">Phosphoprotein</keyword>
<keyword evidence="10" id="KW-1133">Transmembrane helix</keyword>
<dbReference type="SMART" id="SM00388">
    <property type="entry name" value="HisKA"/>
    <property type="match status" value="1"/>
</dbReference>
<dbReference type="PANTHER" id="PTHR42878">
    <property type="entry name" value="TWO-COMPONENT HISTIDINE KINASE"/>
    <property type="match status" value="1"/>
</dbReference>
<dbReference type="RefSeq" id="WP_231003063.1">
    <property type="nucleotide sequence ID" value="NZ_JAJNEC010000004.1"/>
</dbReference>
<dbReference type="PRINTS" id="PR00344">
    <property type="entry name" value="BCTRLSENSOR"/>
</dbReference>
<keyword evidence="7" id="KW-0547">Nucleotide-binding</keyword>
<evidence type="ECO:0000313" key="17">
    <source>
        <dbReference type="Proteomes" id="UP001199816"/>
    </source>
</evidence>
<dbReference type="InterPro" id="IPR036097">
    <property type="entry name" value="HisK_dim/P_sf"/>
</dbReference>
<accession>A0ABS8PM35</accession>
<keyword evidence="17" id="KW-1185">Reference proteome</keyword>
<feature type="domain" description="PAC" evidence="15">
    <location>
        <begin position="86"/>
        <end position="140"/>
    </location>
</feature>
<evidence type="ECO:0000256" key="5">
    <source>
        <dbReference type="ARBA" id="ARBA00022679"/>
    </source>
</evidence>
<keyword evidence="6" id="KW-0812">Transmembrane</keyword>
<dbReference type="InterPro" id="IPR035965">
    <property type="entry name" value="PAS-like_dom_sf"/>
</dbReference>
<dbReference type="PROSITE" id="PS50109">
    <property type="entry name" value="HIS_KIN"/>
    <property type="match status" value="1"/>
</dbReference>
<evidence type="ECO:0000256" key="4">
    <source>
        <dbReference type="ARBA" id="ARBA00022553"/>
    </source>
</evidence>
<feature type="domain" description="Histidine kinase" evidence="13">
    <location>
        <begin position="158"/>
        <end position="370"/>
    </location>
</feature>
<dbReference type="InterPro" id="IPR013767">
    <property type="entry name" value="PAS_fold"/>
</dbReference>
<dbReference type="PROSITE" id="PS50112">
    <property type="entry name" value="PAS"/>
    <property type="match status" value="1"/>
</dbReference>
<dbReference type="InterPro" id="IPR003594">
    <property type="entry name" value="HATPase_dom"/>
</dbReference>
<dbReference type="GO" id="GO:0005524">
    <property type="term" value="F:ATP binding"/>
    <property type="evidence" value="ECO:0007669"/>
    <property type="project" value="UniProtKB-KW"/>
</dbReference>
<evidence type="ECO:0000256" key="6">
    <source>
        <dbReference type="ARBA" id="ARBA00022692"/>
    </source>
</evidence>
<evidence type="ECO:0000256" key="11">
    <source>
        <dbReference type="ARBA" id="ARBA00023012"/>
    </source>
</evidence>
<dbReference type="InterPro" id="IPR050351">
    <property type="entry name" value="BphY/WalK/GraS-like"/>
</dbReference>
<dbReference type="Gene3D" id="1.10.287.130">
    <property type="match status" value="1"/>
</dbReference>
<evidence type="ECO:0000259" key="14">
    <source>
        <dbReference type="PROSITE" id="PS50112"/>
    </source>
</evidence>
<evidence type="ECO:0000259" key="15">
    <source>
        <dbReference type="PROSITE" id="PS50113"/>
    </source>
</evidence>
<dbReference type="SUPFAM" id="SSF55785">
    <property type="entry name" value="PYP-like sensor domain (PAS domain)"/>
    <property type="match status" value="1"/>
</dbReference>
<name>A0ABS8PM35_9BACT</name>
<dbReference type="InterPro" id="IPR000014">
    <property type="entry name" value="PAS"/>
</dbReference>
<dbReference type="CDD" id="cd00082">
    <property type="entry name" value="HisKA"/>
    <property type="match status" value="1"/>
</dbReference>
<evidence type="ECO:0000256" key="9">
    <source>
        <dbReference type="ARBA" id="ARBA00022840"/>
    </source>
</evidence>
<dbReference type="InterPro" id="IPR004358">
    <property type="entry name" value="Sig_transdc_His_kin-like_C"/>
</dbReference>
<sequence length="374" mass="41786">MPETIKINIFPEEDKQALLAAIVNSSDDAIISKTLEGIITSWNTAAEKVFGYTEHEAMGQHISLIIPEDRLSEEDFIISEISSGARIQHFETIRKTKSNQLVPISLCISPIKNSSGAIIGASKIARDISEKIRIQQEKEELYNEVKILSTKKDEFISAVTHELKTPITTLSGSLQILKKYMPIDERGLLIVGRCMHQVNKVTLLINDLSDFSRSQSGMLQLRPETFDLVELMNETIDFFQNETTHTFLFETGHSILLQADRLRIEQVLINLLGNAVKYSPGGGTISISIKEEHNTVTVSVKDEGIGIDETCMDKIFTRFYRAVANDYKIPGLGMGLYISKEIITRHNGIISVESEVGKGSIFSFTLPREPQALK</sequence>
<keyword evidence="5" id="KW-0808">Transferase</keyword>
<dbReference type="InterPro" id="IPR003661">
    <property type="entry name" value="HisK_dim/P_dom"/>
</dbReference>
<dbReference type="SMART" id="SM00387">
    <property type="entry name" value="HATPase_c"/>
    <property type="match status" value="1"/>
</dbReference>
<dbReference type="SUPFAM" id="SSF47384">
    <property type="entry name" value="Homodimeric domain of signal transducing histidine kinase"/>
    <property type="match status" value="1"/>
</dbReference>
<dbReference type="EC" id="2.7.13.3" evidence="3"/>
<gene>
    <name evidence="16" type="ORF">LQ567_05255</name>
</gene>
<dbReference type="SMART" id="SM00091">
    <property type="entry name" value="PAS"/>
    <property type="match status" value="1"/>
</dbReference>
<dbReference type="CDD" id="cd00130">
    <property type="entry name" value="PAS"/>
    <property type="match status" value="1"/>
</dbReference>
<dbReference type="PANTHER" id="PTHR42878:SF7">
    <property type="entry name" value="SENSOR HISTIDINE KINASE GLRK"/>
    <property type="match status" value="1"/>
</dbReference>
<dbReference type="InterPro" id="IPR005467">
    <property type="entry name" value="His_kinase_dom"/>
</dbReference>
<comment type="catalytic activity">
    <reaction evidence="1">
        <text>ATP + protein L-histidine = ADP + protein N-phospho-L-histidine.</text>
        <dbReference type="EC" id="2.7.13.3"/>
    </reaction>
</comment>
<evidence type="ECO:0000313" key="16">
    <source>
        <dbReference type="EMBL" id="MCD2422160.1"/>
    </source>
</evidence>
<proteinExistence type="predicted"/>
<dbReference type="PROSITE" id="PS50113">
    <property type="entry name" value="PAC"/>
    <property type="match status" value="1"/>
</dbReference>
<reference evidence="16 17" key="1">
    <citation type="submission" date="2021-11" db="EMBL/GenBank/DDBJ databases">
        <title>Genomic of Niabella pedocola.</title>
        <authorList>
            <person name="Wu T."/>
        </authorList>
    </citation>
    <scope>NUCLEOTIDE SEQUENCE [LARGE SCALE GENOMIC DNA]</scope>
    <source>
        <strain evidence="16 17">JCM 31011</strain>
    </source>
</reference>
<dbReference type="NCBIfam" id="TIGR00229">
    <property type="entry name" value="sensory_box"/>
    <property type="match status" value="1"/>
</dbReference>
<protein>
    <recommendedName>
        <fullName evidence="3">histidine kinase</fullName>
        <ecNumber evidence="3">2.7.13.3</ecNumber>
    </recommendedName>
</protein>
<keyword evidence="9 16" id="KW-0067">ATP-binding</keyword>
<keyword evidence="11" id="KW-0902">Two-component regulatory system</keyword>
<dbReference type="Pfam" id="PF00989">
    <property type="entry name" value="PAS"/>
    <property type="match status" value="1"/>
</dbReference>
<dbReference type="Pfam" id="PF02518">
    <property type="entry name" value="HATPase_c"/>
    <property type="match status" value="1"/>
</dbReference>
<evidence type="ECO:0000256" key="3">
    <source>
        <dbReference type="ARBA" id="ARBA00012438"/>
    </source>
</evidence>
<evidence type="ECO:0000256" key="8">
    <source>
        <dbReference type="ARBA" id="ARBA00022777"/>
    </source>
</evidence>
<dbReference type="Pfam" id="PF00512">
    <property type="entry name" value="HisKA"/>
    <property type="match status" value="1"/>
</dbReference>
<dbReference type="Proteomes" id="UP001199816">
    <property type="component" value="Unassembled WGS sequence"/>
</dbReference>
<evidence type="ECO:0000259" key="13">
    <source>
        <dbReference type="PROSITE" id="PS50109"/>
    </source>
</evidence>
<comment type="subcellular location">
    <subcellularLocation>
        <location evidence="2">Membrane</location>
        <topology evidence="2">Multi-pass membrane protein</topology>
    </subcellularLocation>
</comment>
<evidence type="ECO:0000256" key="7">
    <source>
        <dbReference type="ARBA" id="ARBA00022741"/>
    </source>
</evidence>
<dbReference type="EMBL" id="JAJNEC010000004">
    <property type="protein sequence ID" value="MCD2422160.1"/>
    <property type="molecule type" value="Genomic_DNA"/>
</dbReference>
<dbReference type="InterPro" id="IPR036890">
    <property type="entry name" value="HATPase_C_sf"/>
</dbReference>
<evidence type="ECO:0000256" key="12">
    <source>
        <dbReference type="ARBA" id="ARBA00023136"/>
    </source>
</evidence>
<keyword evidence="12" id="KW-0472">Membrane</keyword>
<dbReference type="Gene3D" id="3.30.565.10">
    <property type="entry name" value="Histidine kinase-like ATPase, C-terminal domain"/>
    <property type="match status" value="1"/>
</dbReference>
<feature type="domain" description="PAS" evidence="14">
    <location>
        <begin position="15"/>
        <end position="84"/>
    </location>
</feature>